<feature type="domain" description="Thyroglobulin type-1" evidence="7">
    <location>
        <begin position="270"/>
        <end position="332"/>
    </location>
</feature>
<dbReference type="SUPFAM" id="SSF57610">
    <property type="entry name" value="Thyroglobulin type-1 domain"/>
    <property type="match status" value="2"/>
</dbReference>
<protein>
    <recommendedName>
        <fullName evidence="7">Thyroglobulin type-1 domain-containing protein</fullName>
    </recommendedName>
</protein>
<dbReference type="InterPro" id="IPR036857">
    <property type="entry name" value="Thyroglobulin_1_sf"/>
</dbReference>
<reference evidence="8" key="2">
    <citation type="submission" date="2022-10" db="UniProtKB">
        <authorList>
            <consortium name="EnsemblMetazoa"/>
        </authorList>
    </citation>
    <scope>IDENTIFICATION</scope>
    <source>
        <strain evidence="8">LVP_AGWG</strain>
    </source>
</reference>
<dbReference type="PANTHER" id="PTHR12352">
    <property type="entry name" value="SECRETED MODULAR CALCIUM-BINDING PROTEIN"/>
    <property type="match status" value="1"/>
</dbReference>
<reference evidence="8 9" key="1">
    <citation type="submission" date="2017-06" db="EMBL/GenBank/DDBJ databases">
        <title>Aedes aegypti genome working group (AGWG) sequencing and assembly.</title>
        <authorList>
            <consortium name="Aedes aegypti Genome Working Group (AGWG)"/>
            <person name="Matthews B.J."/>
        </authorList>
    </citation>
    <scope>NUCLEOTIDE SEQUENCE [LARGE SCALE GENOMIC DNA]</scope>
    <source>
        <strain evidence="8 9">LVP_AGWG</strain>
    </source>
</reference>
<name>A0A903TSM4_AEDAE</name>
<dbReference type="GO" id="GO:0005615">
    <property type="term" value="C:extracellular space"/>
    <property type="evidence" value="ECO:0007669"/>
    <property type="project" value="TreeGrafter"/>
</dbReference>
<dbReference type="GO" id="GO:0007160">
    <property type="term" value="P:cell-matrix adhesion"/>
    <property type="evidence" value="ECO:0007669"/>
    <property type="project" value="TreeGrafter"/>
</dbReference>
<gene>
    <name evidence="8" type="primary">5574087</name>
</gene>
<proteinExistence type="predicted"/>
<feature type="disulfide bond" evidence="5">
    <location>
        <begin position="270"/>
        <end position="289"/>
    </location>
</feature>
<keyword evidence="9" id="KW-1185">Reference proteome</keyword>
<evidence type="ECO:0000256" key="3">
    <source>
        <dbReference type="ARBA" id="ARBA00022737"/>
    </source>
</evidence>
<dbReference type="InterPro" id="IPR000716">
    <property type="entry name" value="Thyroglobulin_1"/>
</dbReference>
<feature type="domain" description="Thyroglobulin type-1" evidence="7">
    <location>
        <begin position="195"/>
        <end position="268"/>
    </location>
</feature>
<dbReference type="Pfam" id="PF00086">
    <property type="entry name" value="Thyroglobulin_1"/>
    <property type="match status" value="2"/>
</dbReference>
<dbReference type="EnsemblMetazoa" id="AAEL002257-RB">
    <property type="protein sequence ID" value="AAEL002257-PB"/>
    <property type="gene ID" value="AAEL002257"/>
</dbReference>
<evidence type="ECO:0000256" key="6">
    <source>
        <dbReference type="SAM" id="SignalP"/>
    </source>
</evidence>
<evidence type="ECO:0000256" key="1">
    <source>
        <dbReference type="ARBA" id="ARBA00004613"/>
    </source>
</evidence>
<keyword evidence="2" id="KW-0964">Secreted</keyword>
<dbReference type="SMART" id="SM00211">
    <property type="entry name" value="TY"/>
    <property type="match status" value="2"/>
</dbReference>
<dbReference type="PROSITE" id="PS51162">
    <property type="entry name" value="THYROGLOBULIN_1_2"/>
    <property type="match status" value="2"/>
</dbReference>
<evidence type="ECO:0000256" key="5">
    <source>
        <dbReference type="PROSITE-ProRule" id="PRU00500"/>
    </source>
</evidence>
<evidence type="ECO:0000313" key="8">
    <source>
        <dbReference type="EnsemblMetazoa" id="AAEL002257-PB"/>
    </source>
</evidence>
<dbReference type="PANTHER" id="PTHR12352:SF3">
    <property type="entry name" value="NIDOGEN-2"/>
    <property type="match status" value="1"/>
</dbReference>
<dbReference type="Gene3D" id="4.10.800.10">
    <property type="entry name" value="Thyroglobulin type-1"/>
    <property type="match status" value="2"/>
</dbReference>
<dbReference type="InterPro" id="IPR051950">
    <property type="entry name" value="Dev_reg/Prot_inhib"/>
</dbReference>
<keyword evidence="4 5" id="KW-1015">Disulfide bond</keyword>
<feature type="chain" id="PRO_5037678218" description="Thyroglobulin type-1 domain-containing protein" evidence="6">
    <location>
        <begin position="19"/>
        <end position="485"/>
    </location>
</feature>
<dbReference type="Proteomes" id="UP000008820">
    <property type="component" value="Chromosome 2"/>
</dbReference>
<sequence>MILEFLFIPVHLHFFAESLICQTLTFSRQIVTKILPVIIMTSPLSLSMFDIENHSKISTQQLSYLSPNSSPNRMSTNFSHPKQPVQPVPNLHPSSLHIGRGRHSEMLTLVVSLALSITVIPSRSDAAIGGPPSCEGFYGCISSLRQADCAQGEVLISGALLNGCCPGCRGGQGHMKVCNVNVANRRCAPGLKCSDRKCIYDRSTCLHTIHMKDEEEWAGWYPRCNLDGTYASKQCRGDRLSGRCFCYSEDGRRIFGWDWYKDASKMTCACSRRRAKLEAEGRSGVTLHCLPNGNFEALQCDSGVCWCANEYTGDPLVGATVVHDSLWRLLPCYNNTLHGDSYLRQCESAAFAQKKIQQKFAMRGTDGVSFNEVRCDYDGSYGSYKIENGVVYCTWRDGKKIGSYQVRSSMVSSVNCNCARDTVIYQEAGIPFTLACGGNGNYEYAQDQNGQLFCVDGDGFVVTTDLRPNESCDKFIYNSEFYNED</sequence>
<dbReference type="OrthoDB" id="6409105at2759"/>
<evidence type="ECO:0000259" key="7">
    <source>
        <dbReference type="PROSITE" id="PS51162"/>
    </source>
</evidence>
<evidence type="ECO:0000256" key="2">
    <source>
        <dbReference type="ARBA" id="ARBA00022525"/>
    </source>
</evidence>
<accession>A0A903TSM4</accession>
<organism evidence="8 9">
    <name type="scientific">Aedes aegypti</name>
    <name type="common">Yellowfever mosquito</name>
    <name type="synonym">Culex aegypti</name>
    <dbReference type="NCBI Taxonomy" id="7159"/>
    <lineage>
        <taxon>Eukaryota</taxon>
        <taxon>Metazoa</taxon>
        <taxon>Ecdysozoa</taxon>
        <taxon>Arthropoda</taxon>
        <taxon>Hexapoda</taxon>
        <taxon>Insecta</taxon>
        <taxon>Pterygota</taxon>
        <taxon>Neoptera</taxon>
        <taxon>Endopterygota</taxon>
        <taxon>Diptera</taxon>
        <taxon>Nematocera</taxon>
        <taxon>Culicoidea</taxon>
        <taxon>Culicidae</taxon>
        <taxon>Culicinae</taxon>
        <taxon>Aedini</taxon>
        <taxon>Aedes</taxon>
        <taxon>Stegomyia</taxon>
    </lineage>
</organism>
<comment type="caution">
    <text evidence="5">Lacks conserved residue(s) required for the propagation of feature annotation.</text>
</comment>
<evidence type="ECO:0000313" key="9">
    <source>
        <dbReference type="Proteomes" id="UP000008820"/>
    </source>
</evidence>
<comment type="subcellular location">
    <subcellularLocation>
        <location evidence="1">Secreted</location>
    </subcellularLocation>
</comment>
<keyword evidence="6" id="KW-0732">Signal</keyword>
<feature type="signal peptide" evidence="6">
    <location>
        <begin position="1"/>
        <end position="18"/>
    </location>
</feature>
<evidence type="ECO:0000256" key="4">
    <source>
        <dbReference type="ARBA" id="ARBA00023157"/>
    </source>
</evidence>
<dbReference type="GO" id="GO:0005604">
    <property type="term" value="C:basement membrane"/>
    <property type="evidence" value="ECO:0007669"/>
    <property type="project" value="TreeGrafter"/>
</dbReference>
<keyword evidence="3" id="KW-0677">Repeat</keyword>
<dbReference type="AlphaFoldDB" id="A0A903TSM4"/>